<protein>
    <recommendedName>
        <fullName evidence="1">Reverse transcriptase domain-containing protein</fullName>
    </recommendedName>
</protein>
<reference evidence="2" key="1">
    <citation type="journal article" date="2019" name="Sci. Rep.">
        <title>Draft genome of Tanacetum cinerariifolium, the natural source of mosquito coil.</title>
        <authorList>
            <person name="Yamashiro T."/>
            <person name="Shiraishi A."/>
            <person name="Satake H."/>
            <person name="Nakayama K."/>
        </authorList>
    </citation>
    <scope>NUCLEOTIDE SEQUENCE</scope>
</reference>
<comment type="caution">
    <text evidence="2">The sequence shown here is derived from an EMBL/GenBank/DDBJ whole genome shotgun (WGS) entry which is preliminary data.</text>
</comment>
<dbReference type="CDD" id="cd01650">
    <property type="entry name" value="RT_nLTR_like"/>
    <property type="match status" value="1"/>
</dbReference>
<dbReference type="PANTHER" id="PTHR33116">
    <property type="entry name" value="REVERSE TRANSCRIPTASE ZINC-BINDING DOMAIN-CONTAINING PROTEIN-RELATED-RELATED"/>
    <property type="match status" value="1"/>
</dbReference>
<dbReference type="Pfam" id="PF00078">
    <property type="entry name" value="RVT_1"/>
    <property type="match status" value="1"/>
</dbReference>
<dbReference type="PROSITE" id="PS50878">
    <property type="entry name" value="RT_POL"/>
    <property type="match status" value="1"/>
</dbReference>
<evidence type="ECO:0000313" key="2">
    <source>
        <dbReference type="EMBL" id="GEU82911.1"/>
    </source>
</evidence>
<proteinExistence type="predicted"/>
<name>A0A6L2N9R2_TANCI</name>
<dbReference type="InterPro" id="IPR000477">
    <property type="entry name" value="RT_dom"/>
</dbReference>
<dbReference type="AlphaFoldDB" id="A0A6L2N9R2"/>
<gene>
    <name evidence="2" type="ORF">Tci_054889</name>
</gene>
<feature type="domain" description="Reverse transcriptase" evidence="1">
    <location>
        <begin position="1"/>
        <end position="251"/>
    </location>
</feature>
<organism evidence="2">
    <name type="scientific">Tanacetum cinerariifolium</name>
    <name type="common">Dalmatian daisy</name>
    <name type="synonym">Chrysanthemum cinerariifolium</name>
    <dbReference type="NCBI Taxonomy" id="118510"/>
    <lineage>
        <taxon>Eukaryota</taxon>
        <taxon>Viridiplantae</taxon>
        <taxon>Streptophyta</taxon>
        <taxon>Embryophyta</taxon>
        <taxon>Tracheophyta</taxon>
        <taxon>Spermatophyta</taxon>
        <taxon>Magnoliopsida</taxon>
        <taxon>eudicotyledons</taxon>
        <taxon>Gunneridae</taxon>
        <taxon>Pentapetalae</taxon>
        <taxon>asterids</taxon>
        <taxon>campanulids</taxon>
        <taxon>Asterales</taxon>
        <taxon>Asteraceae</taxon>
        <taxon>Asteroideae</taxon>
        <taxon>Anthemideae</taxon>
        <taxon>Anthemidinae</taxon>
        <taxon>Tanacetum</taxon>
    </lineage>
</organism>
<accession>A0A6L2N9R2</accession>
<dbReference type="InterPro" id="IPR043502">
    <property type="entry name" value="DNA/RNA_pol_sf"/>
</dbReference>
<evidence type="ECO:0000259" key="1">
    <source>
        <dbReference type="PROSITE" id="PS50878"/>
    </source>
</evidence>
<dbReference type="PANTHER" id="PTHR33116:SF78">
    <property type="entry name" value="OS12G0587133 PROTEIN"/>
    <property type="match status" value="1"/>
</dbReference>
<dbReference type="SUPFAM" id="SSF56672">
    <property type="entry name" value="DNA/RNA polymerases"/>
    <property type="match status" value="1"/>
</dbReference>
<sequence length="509" mass="57758">MNIARLRGNSSNQFFFFTLSKISNPLSVKDFRPISLIGTHYKIISKLFANRLSKVIDEVVSKEQFAFISGRQILDGPLIISEIIQWYKNRKKKMLIFKVDFEKTFDSVSWKASILINGSPTSEFSIKCGLRQGDPLSPFLFILVMEGLLCAMSNAVNSGLISGIKLGSSGIVLSHLFYADDVILTTDWNPHDIDNIIRVLYVFHLASGLKINIHKSNIFGIRVTNDEISSMASRTGCAVGCLPFTYLGLPIGANMNLTSSWQILIDHFQKRLSLWKANLLSIGGRLTLIKVVLGSLDIYYLSIFKAPETILNSMESLRSRFFWGGSQDSRNMESDIGTRNTAYLNDLLLEISQIDISMDEDTYSLPHHLNLSSRGLNIPTISCSSCNGNVESANHVFFEYDLVKEIWCLVRKWCNISIPTFASYDTWNSWFSTWQATKAKSRRLYIIFAALFWWIWRCRNSVTFSSDSIKKDDLFDNIRASSSSWISNWGHVLCNWVEWLKNPLLIAGS</sequence>
<dbReference type="EMBL" id="BKCJ010008576">
    <property type="protein sequence ID" value="GEU82911.1"/>
    <property type="molecule type" value="Genomic_DNA"/>
</dbReference>